<dbReference type="SUPFAM" id="SSF53474">
    <property type="entry name" value="alpha/beta-Hydrolases"/>
    <property type="match status" value="1"/>
</dbReference>
<dbReference type="Pfam" id="PF02230">
    <property type="entry name" value="Abhydrolase_2"/>
    <property type="match status" value="1"/>
</dbReference>
<evidence type="ECO:0000256" key="1">
    <source>
        <dbReference type="ARBA" id="ARBA00004613"/>
    </source>
</evidence>
<evidence type="ECO:0000256" key="4">
    <source>
        <dbReference type="ARBA" id="ARBA00022729"/>
    </source>
</evidence>
<reference evidence="10 11" key="1">
    <citation type="submission" date="2024-01" db="EMBL/GenBank/DDBJ databases">
        <title>Niabella digestum sp. nov., isolated from waste digestion system.</title>
        <authorList>
            <person name="Zhang L."/>
        </authorList>
    </citation>
    <scope>NUCLEOTIDE SEQUENCE [LARGE SCALE GENOMIC DNA]</scope>
    <source>
        <strain evidence="10 11">A18</strain>
    </source>
</reference>
<keyword evidence="2" id="KW-0964">Secreted</keyword>
<dbReference type="Proteomes" id="UP001357452">
    <property type="component" value="Unassembled WGS sequence"/>
</dbReference>
<name>A0ABU7RJ74_9BACT</name>
<feature type="signal peptide" evidence="8">
    <location>
        <begin position="1"/>
        <end position="20"/>
    </location>
</feature>
<comment type="subcellular location">
    <subcellularLocation>
        <location evidence="1">Secreted</location>
    </subcellularLocation>
</comment>
<keyword evidence="7" id="KW-0624">Polysaccharide degradation</keyword>
<keyword evidence="4 8" id="KW-0732">Signal</keyword>
<dbReference type="Gene3D" id="3.40.50.1820">
    <property type="entry name" value="alpha/beta hydrolase"/>
    <property type="match status" value="1"/>
</dbReference>
<accession>A0ABU7RJ74</accession>
<keyword evidence="11" id="KW-1185">Reference proteome</keyword>
<evidence type="ECO:0000256" key="7">
    <source>
        <dbReference type="ARBA" id="ARBA00023326"/>
    </source>
</evidence>
<evidence type="ECO:0000256" key="6">
    <source>
        <dbReference type="ARBA" id="ARBA00023277"/>
    </source>
</evidence>
<dbReference type="EMBL" id="JAZGLY010000008">
    <property type="protein sequence ID" value="MEE6188059.1"/>
    <property type="molecule type" value="Genomic_DNA"/>
</dbReference>
<evidence type="ECO:0000256" key="8">
    <source>
        <dbReference type="SAM" id="SignalP"/>
    </source>
</evidence>
<keyword evidence="5" id="KW-0378">Hydrolase</keyword>
<proteinExistence type="predicted"/>
<keyword evidence="6" id="KW-0119">Carbohydrate metabolism</keyword>
<dbReference type="InterPro" id="IPR003140">
    <property type="entry name" value="PLipase/COase/thioEstase"/>
</dbReference>
<protein>
    <submittedName>
        <fullName evidence="10">PHB depolymerase family esterase</fullName>
    </submittedName>
</protein>
<dbReference type="PANTHER" id="PTHR38050:SF2">
    <property type="entry name" value="FERULOYL ESTERASE C-RELATED"/>
    <property type="match status" value="1"/>
</dbReference>
<comment type="caution">
    <text evidence="10">The sequence shown here is derived from an EMBL/GenBank/DDBJ whole genome shotgun (WGS) entry which is preliminary data.</text>
</comment>
<feature type="domain" description="Phospholipase/carboxylesterase/thioesterase" evidence="9">
    <location>
        <begin position="57"/>
        <end position="220"/>
    </location>
</feature>
<sequence>MNAKIFLGLLILSISSFTYIACSKDKGLDVRYKETIVVDGITRTYIVRVPFNYHQNDAPLPLVIGMHGVGGSGEQFEKDYDFSKKADESNFIAVYPDGVQKADGLLKIRSWNSGGCCDYAMNQNINDVNFIQTLIEILPQRFRINSRKIYVVGMSNGGMMAYRLATELSHKIAAAASVSGNMMNTPDSSLSGPIPILHIHSKLDTKVPFSGGVGIGEVHFKPVEEGLAYWRNRNNCLSEADSIQKSNYTIQSWKNSDGKIMLQLYLTVDGGHSWPGAMKMRAIGDDPSQAIKANDVIWDFFKNYELP</sequence>
<dbReference type="RefSeq" id="WP_330975462.1">
    <property type="nucleotide sequence ID" value="NZ_JAZGLY010000008.1"/>
</dbReference>
<evidence type="ECO:0000313" key="10">
    <source>
        <dbReference type="EMBL" id="MEE6188059.1"/>
    </source>
</evidence>
<dbReference type="PANTHER" id="PTHR38050">
    <property type="match status" value="1"/>
</dbReference>
<evidence type="ECO:0000256" key="5">
    <source>
        <dbReference type="ARBA" id="ARBA00022801"/>
    </source>
</evidence>
<evidence type="ECO:0000259" key="9">
    <source>
        <dbReference type="Pfam" id="PF02230"/>
    </source>
</evidence>
<gene>
    <name evidence="10" type="ORF">V2H41_12325</name>
</gene>
<evidence type="ECO:0000313" key="11">
    <source>
        <dbReference type="Proteomes" id="UP001357452"/>
    </source>
</evidence>
<evidence type="ECO:0000256" key="3">
    <source>
        <dbReference type="ARBA" id="ARBA00022651"/>
    </source>
</evidence>
<dbReference type="InterPro" id="IPR029058">
    <property type="entry name" value="AB_hydrolase_fold"/>
</dbReference>
<evidence type="ECO:0000256" key="2">
    <source>
        <dbReference type="ARBA" id="ARBA00022525"/>
    </source>
</evidence>
<keyword evidence="3" id="KW-0858">Xylan degradation</keyword>
<dbReference type="InterPro" id="IPR043595">
    <property type="entry name" value="FaeB/C/D"/>
</dbReference>
<feature type="chain" id="PRO_5046355416" evidence="8">
    <location>
        <begin position="21"/>
        <end position="307"/>
    </location>
</feature>
<organism evidence="10 11">
    <name type="scientific">Niabella digestorum</name>
    <dbReference type="NCBI Taxonomy" id="3117701"/>
    <lineage>
        <taxon>Bacteria</taxon>
        <taxon>Pseudomonadati</taxon>
        <taxon>Bacteroidota</taxon>
        <taxon>Chitinophagia</taxon>
        <taxon>Chitinophagales</taxon>
        <taxon>Chitinophagaceae</taxon>
        <taxon>Niabella</taxon>
    </lineage>
</organism>